<dbReference type="AlphaFoldDB" id="A0A6A6XK28"/>
<dbReference type="OrthoDB" id="3795823at2759"/>
<evidence type="ECO:0000313" key="4">
    <source>
        <dbReference type="Proteomes" id="UP000799757"/>
    </source>
</evidence>
<sequence length="399" mass="44250">MEILDAYYNGSFSLTITPPSSNSTFDCPELKSQVIPDAYFRVGPQSRNNITRKAYGDENSYYFQFGRTLVDEKCPYTANKAFVSFESSNDELEQAQGWTLNQKKNGDKFELDGTLTSNAAHYNNYWNYVVNTTGTDIDYPRKCPTLFSLRALLASTGAKMNATVTATAADLTFAFQDTKQPGYTITGSFSGQHWDKGAHLVFSADTIQTEGETTHVKPRAPKNNSFFARNKKWIIIGACVGGAIIVAVIIWKCFSCLASCFSCCCNRPRRLAHKKHVKEMEARDTWHAEQQQGKLHADTTPKQPAHFVAPVPSPAPESHPQSQATQISYVVSPLVAQSYGLSSGPYVAEIVAGQEGLNTAHLELNVAYDALSAQRAEAMIRHHTALVEHYMMLRRTQGF</sequence>
<evidence type="ECO:0000313" key="3">
    <source>
        <dbReference type="EMBL" id="KAF2796890.1"/>
    </source>
</evidence>
<feature type="transmembrane region" description="Helical" evidence="2">
    <location>
        <begin position="233"/>
        <end position="251"/>
    </location>
</feature>
<keyword evidence="4" id="KW-1185">Reference proteome</keyword>
<proteinExistence type="predicted"/>
<gene>
    <name evidence="3" type="ORF">K505DRAFT_322998</name>
</gene>
<reference evidence="3" key="1">
    <citation type="journal article" date="2020" name="Stud. Mycol.">
        <title>101 Dothideomycetes genomes: a test case for predicting lifestyles and emergence of pathogens.</title>
        <authorList>
            <person name="Haridas S."/>
            <person name="Albert R."/>
            <person name="Binder M."/>
            <person name="Bloem J."/>
            <person name="Labutti K."/>
            <person name="Salamov A."/>
            <person name="Andreopoulos B."/>
            <person name="Baker S."/>
            <person name="Barry K."/>
            <person name="Bills G."/>
            <person name="Bluhm B."/>
            <person name="Cannon C."/>
            <person name="Castanera R."/>
            <person name="Culley D."/>
            <person name="Daum C."/>
            <person name="Ezra D."/>
            <person name="Gonzalez J."/>
            <person name="Henrissat B."/>
            <person name="Kuo A."/>
            <person name="Liang C."/>
            <person name="Lipzen A."/>
            <person name="Lutzoni F."/>
            <person name="Magnuson J."/>
            <person name="Mondo S."/>
            <person name="Nolan M."/>
            <person name="Ohm R."/>
            <person name="Pangilinan J."/>
            <person name="Park H.-J."/>
            <person name="Ramirez L."/>
            <person name="Alfaro M."/>
            <person name="Sun H."/>
            <person name="Tritt A."/>
            <person name="Yoshinaga Y."/>
            <person name="Zwiers L.-H."/>
            <person name="Turgeon B."/>
            <person name="Goodwin S."/>
            <person name="Spatafora J."/>
            <person name="Crous P."/>
            <person name="Grigoriev I."/>
        </authorList>
    </citation>
    <scope>NUCLEOTIDE SEQUENCE</scope>
    <source>
        <strain evidence="3">CBS 109.77</strain>
    </source>
</reference>
<dbReference type="EMBL" id="MU001820">
    <property type="protein sequence ID" value="KAF2796890.1"/>
    <property type="molecule type" value="Genomic_DNA"/>
</dbReference>
<name>A0A6A6XK28_9PLEO</name>
<keyword evidence="2" id="KW-0812">Transmembrane</keyword>
<feature type="region of interest" description="Disordered" evidence="1">
    <location>
        <begin position="283"/>
        <end position="322"/>
    </location>
</feature>
<keyword evidence="2" id="KW-1133">Transmembrane helix</keyword>
<evidence type="ECO:0000256" key="2">
    <source>
        <dbReference type="SAM" id="Phobius"/>
    </source>
</evidence>
<protein>
    <submittedName>
        <fullName evidence="3">Uncharacterized protein</fullName>
    </submittedName>
</protein>
<organism evidence="3 4">
    <name type="scientific">Melanomma pulvis-pyrius CBS 109.77</name>
    <dbReference type="NCBI Taxonomy" id="1314802"/>
    <lineage>
        <taxon>Eukaryota</taxon>
        <taxon>Fungi</taxon>
        <taxon>Dikarya</taxon>
        <taxon>Ascomycota</taxon>
        <taxon>Pezizomycotina</taxon>
        <taxon>Dothideomycetes</taxon>
        <taxon>Pleosporomycetidae</taxon>
        <taxon>Pleosporales</taxon>
        <taxon>Melanommataceae</taxon>
        <taxon>Melanomma</taxon>
    </lineage>
</organism>
<evidence type="ECO:0000256" key="1">
    <source>
        <dbReference type="SAM" id="MobiDB-lite"/>
    </source>
</evidence>
<dbReference type="Proteomes" id="UP000799757">
    <property type="component" value="Unassembled WGS sequence"/>
</dbReference>
<accession>A0A6A6XK28</accession>
<keyword evidence="2" id="KW-0472">Membrane</keyword>